<accession>A0AAP6HF91</accession>
<name>A0AAP6HF91_RIEAN</name>
<protein>
    <submittedName>
        <fullName evidence="1">Uncharacterized protein</fullName>
    </submittedName>
</protein>
<gene>
    <name evidence="1" type="ORF">PG303_05925</name>
</gene>
<sequence length="148" mass="17012">MLTHNDLVEIGYKWVMKRCGAALKEHKTICDEIPDILGFNQHGSFLLEAKTSIADFLVDKNKPFRTSPDDGVGDWRFFITPKGLITIDKLPPNWGLIEVSDNGKVVSVYNPFGKGNIYSQWDKCKKNFKKEYLFLYSALKKYKNEKTT</sequence>
<comment type="caution">
    <text evidence="1">The sequence shown here is derived from an EMBL/GenBank/DDBJ whole genome shotgun (WGS) entry which is preliminary data.</text>
</comment>
<evidence type="ECO:0000313" key="2">
    <source>
        <dbReference type="Proteomes" id="UP001284033"/>
    </source>
</evidence>
<organism evidence="1 2">
    <name type="scientific">Riemerella anatipestifer</name>
    <name type="common">Moraxella anatipestifer</name>
    <dbReference type="NCBI Taxonomy" id="34085"/>
    <lineage>
        <taxon>Bacteria</taxon>
        <taxon>Pseudomonadati</taxon>
        <taxon>Bacteroidota</taxon>
        <taxon>Flavobacteriia</taxon>
        <taxon>Flavobacteriales</taxon>
        <taxon>Weeksellaceae</taxon>
        <taxon>Riemerella</taxon>
    </lineage>
</organism>
<dbReference type="AlphaFoldDB" id="A0AAP6HF91"/>
<dbReference type="Proteomes" id="UP001284033">
    <property type="component" value="Unassembled WGS sequence"/>
</dbReference>
<proteinExistence type="predicted"/>
<dbReference type="EMBL" id="JAQZHK010000004">
    <property type="protein sequence ID" value="MDY3512751.1"/>
    <property type="molecule type" value="Genomic_DNA"/>
</dbReference>
<reference evidence="1" key="1">
    <citation type="submission" date="2023-01" db="EMBL/GenBank/DDBJ databases">
        <title>Genome-based studies on antimicrobial resistance profiles of Riemerella anatipestifer in China, 1994 to 2021.</title>
        <authorList>
            <person name="Yang Z."/>
            <person name="Zhu D."/>
        </authorList>
    </citation>
    <scope>NUCLEOTIDE SEQUENCE</scope>
    <source>
        <strain evidence="1">RCAD1218</strain>
    </source>
</reference>
<evidence type="ECO:0000313" key="1">
    <source>
        <dbReference type="EMBL" id="MDY3512751.1"/>
    </source>
</evidence>